<sequence>MSQAPLPPDVAKRLYLRFLGVRLAGLAVMALGVWLIRTEGQAVGLAVVLLGGATLLVRPNHLGLTRK</sequence>
<dbReference type="OrthoDB" id="7595991at2"/>
<proteinExistence type="predicted"/>
<accession>A0A255YXU8</accession>
<keyword evidence="1" id="KW-1133">Transmembrane helix</keyword>
<feature type="transmembrane region" description="Helical" evidence="1">
    <location>
        <begin position="14"/>
        <end position="36"/>
    </location>
</feature>
<dbReference type="Proteomes" id="UP000216991">
    <property type="component" value="Unassembled WGS sequence"/>
</dbReference>
<feature type="transmembrane region" description="Helical" evidence="1">
    <location>
        <begin position="42"/>
        <end position="58"/>
    </location>
</feature>
<dbReference type="EMBL" id="NOXT01000072">
    <property type="protein sequence ID" value="OYQ33991.1"/>
    <property type="molecule type" value="Genomic_DNA"/>
</dbReference>
<name>A0A255YXU8_9SPHN</name>
<reference evidence="2 3" key="1">
    <citation type="submission" date="2017-07" db="EMBL/GenBank/DDBJ databases">
        <title>Sandarakinorhabdus cyanobacteriorum sp. nov., a novel bacterium isolated from cyanobacterial aggregates in a eutrophic lake.</title>
        <authorList>
            <person name="Cai H."/>
        </authorList>
    </citation>
    <scope>NUCLEOTIDE SEQUENCE [LARGE SCALE GENOMIC DNA]</scope>
    <source>
        <strain evidence="2 3">TH057</strain>
    </source>
</reference>
<organism evidence="2 3">
    <name type="scientific">Sandarakinorhabdus cyanobacteriorum</name>
    <dbReference type="NCBI Taxonomy" id="1981098"/>
    <lineage>
        <taxon>Bacteria</taxon>
        <taxon>Pseudomonadati</taxon>
        <taxon>Pseudomonadota</taxon>
        <taxon>Alphaproteobacteria</taxon>
        <taxon>Sphingomonadales</taxon>
        <taxon>Sphingosinicellaceae</taxon>
        <taxon>Sandarakinorhabdus</taxon>
    </lineage>
</organism>
<evidence type="ECO:0000313" key="2">
    <source>
        <dbReference type="EMBL" id="OYQ33991.1"/>
    </source>
</evidence>
<gene>
    <name evidence="2" type="ORF">CHU93_02715</name>
</gene>
<keyword evidence="1" id="KW-0472">Membrane</keyword>
<comment type="caution">
    <text evidence="2">The sequence shown here is derived from an EMBL/GenBank/DDBJ whole genome shotgun (WGS) entry which is preliminary data.</text>
</comment>
<dbReference type="RefSeq" id="WP_094472649.1">
    <property type="nucleotide sequence ID" value="NZ_NOXT01000072.1"/>
</dbReference>
<evidence type="ECO:0008006" key="4">
    <source>
        <dbReference type="Google" id="ProtNLM"/>
    </source>
</evidence>
<dbReference type="AlphaFoldDB" id="A0A255YXU8"/>
<keyword evidence="1" id="KW-0812">Transmembrane</keyword>
<protein>
    <recommendedName>
        <fullName evidence="4">DUF2892 domain-containing protein</fullName>
    </recommendedName>
</protein>
<evidence type="ECO:0000256" key="1">
    <source>
        <dbReference type="SAM" id="Phobius"/>
    </source>
</evidence>
<evidence type="ECO:0000313" key="3">
    <source>
        <dbReference type="Proteomes" id="UP000216991"/>
    </source>
</evidence>
<keyword evidence="3" id="KW-1185">Reference proteome</keyword>